<dbReference type="OrthoDB" id="9945221at2"/>
<keyword evidence="2" id="KW-1185">Reference proteome</keyword>
<name>D6SMN5_9BACT</name>
<accession>D6SMN5</accession>
<dbReference type="RefSeq" id="WP_008869074.1">
    <property type="nucleotide sequence ID" value="NZ_ACJN02000001.1"/>
</dbReference>
<proteinExistence type="predicted"/>
<organism evidence="1 2">
    <name type="scientific">Desulfonatronospira thiodismutans ASO3-1</name>
    <dbReference type="NCBI Taxonomy" id="555779"/>
    <lineage>
        <taxon>Bacteria</taxon>
        <taxon>Pseudomonadati</taxon>
        <taxon>Thermodesulfobacteriota</taxon>
        <taxon>Desulfovibrionia</taxon>
        <taxon>Desulfovibrionales</taxon>
        <taxon>Desulfonatronovibrionaceae</taxon>
        <taxon>Desulfonatronospira</taxon>
    </lineage>
</organism>
<evidence type="ECO:0000313" key="1">
    <source>
        <dbReference type="EMBL" id="EFI35946.1"/>
    </source>
</evidence>
<reference evidence="1" key="1">
    <citation type="submission" date="2010-05" db="EMBL/GenBank/DDBJ databases">
        <title>The draft genome of Desulfonatronospira thiodismutans ASO3-1.</title>
        <authorList>
            <consortium name="US DOE Joint Genome Institute (JGI-PGF)"/>
            <person name="Lucas S."/>
            <person name="Copeland A."/>
            <person name="Lapidus A."/>
            <person name="Cheng J.-F."/>
            <person name="Bruce D."/>
            <person name="Goodwin L."/>
            <person name="Pitluck S."/>
            <person name="Chertkov O."/>
            <person name="Brettin T."/>
            <person name="Detter J.C."/>
            <person name="Han C."/>
            <person name="Land M.L."/>
            <person name="Hauser L."/>
            <person name="Kyrpides N."/>
            <person name="Mikhailova N."/>
            <person name="Muyzer G."/>
            <person name="Woyke T."/>
        </authorList>
    </citation>
    <scope>NUCLEOTIDE SEQUENCE [LARGE SCALE GENOMIC DNA]</scope>
    <source>
        <strain evidence="1">ASO3-1</strain>
    </source>
</reference>
<gene>
    <name evidence="1" type="ORF">Dthio_PD3388</name>
</gene>
<dbReference type="Proteomes" id="UP000005496">
    <property type="component" value="Unassembled WGS sequence"/>
</dbReference>
<dbReference type="EMBL" id="ACJN02000001">
    <property type="protein sequence ID" value="EFI35946.1"/>
    <property type="molecule type" value="Genomic_DNA"/>
</dbReference>
<sequence>MSGFSGEKLVNSIKTAVLDRQKKLQENMPEIERNLYHYAGKMGIKPEDIQRTRDRIKDRIHKARKKD</sequence>
<comment type="caution">
    <text evidence="1">The sequence shown here is derived from an EMBL/GenBank/DDBJ whole genome shotgun (WGS) entry which is preliminary data.</text>
</comment>
<evidence type="ECO:0000313" key="2">
    <source>
        <dbReference type="Proteomes" id="UP000005496"/>
    </source>
</evidence>
<dbReference type="AlphaFoldDB" id="D6SMN5"/>
<protein>
    <submittedName>
        <fullName evidence="1">Uncharacterized protein</fullName>
    </submittedName>
</protein>